<evidence type="ECO:0000313" key="2">
    <source>
        <dbReference type="EMBL" id="BBL34032.1"/>
    </source>
</evidence>
<evidence type="ECO:0000256" key="1">
    <source>
        <dbReference type="SAM" id="SignalP"/>
    </source>
</evidence>
<feature type="chain" id="PRO_5021304337" evidence="1">
    <location>
        <begin position="30"/>
        <end position="109"/>
    </location>
</feature>
<keyword evidence="1" id="KW-0732">Signal</keyword>
<reference evidence="2 3" key="1">
    <citation type="submission" date="2019-06" db="EMBL/GenBank/DDBJ databases">
        <title>Nitrosomonas stercoris KYUHI-S whole genome shotgun sequence.</title>
        <authorList>
            <person name="Nakagawa T."/>
            <person name="Tsuchiya Y."/>
            <person name="Takahashi R."/>
        </authorList>
    </citation>
    <scope>NUCLEOTIDE SEQUENCE [LARGE SCALE GENOMIC DNA]</scope>
    <source>
        <strain evidence="2 3">KYUHI-S</strain>
    </source>
</reference>
<name>A0A4Y1YIW7_9PROT</name>
<sequence>MNIKIKKQIALALSLLLAVGLAMPSVAHAGKRYSHHQHYKQPKRHVNQHRHHHVKKYVPVPVYRQPSIYYQQYYPQPQYNYYSPAPVYVVPPQVNMGIHSGNVDLRLRF</sequence>
<evidence type="ECO:0000313" key="3">
    <source>
        <dbReference type="Proteomes" id="UP000316473"/>
    </source>
</evidence>
<organism evidence="2 3">
    <name type="scientific">Nitrosomonas stercoris</name>
    <dbReference type="NCBI Taxonomy" id="1444684"/>
    <lineage>
        <taxon>Bacteria</taxon>
        <taxon>Pseudomonadati</taxon>
        <taxon>Pseudomonadota</taxon>
        <taxon>Betaproteobacteria</taxon>
        <taxon>Nitrosomonadales</taxon>
        <taxon>Nitrosomonadaceae</taxon>
        <taxon>Nitrosomonas</taxon>
    </lineage>
</organism>
<feature type="signal peptide" evidence="1">
    <location>
        <begin position="1"/>
        <end position="29"/>
    </location>
</feature>
<dbReference type="EMBL" id="AP019755">
    <property type="protein sequence ID" value="BBL34032.1"/>
    <property type="molecule type" value="Genomic_DNA"/>
</dbReference>
<dbReference type="Proteomes" id="UP000316473">
    <property type="component" value="Chromosome"/>
</dbReference>
<proteinExistence type="predicted"/>
<dbReference type="AlphaFoldDB" id="A0A4Y1YIW7"/>
<keyword evidence="3" id="KW-1185">Reference proteome</keyword>
<protein>
    <submittedName>
        <fullName evidence="2">Uncharacterized protein</fullName>
    </submittedName>
</protein>
<accession>A0A4Y1YIW7</accession>
<gene>
    <name evidence="2" type="ORF">Nstercoris_00261</name>
</gene>
<dbReference type="KEGG" id="nst:Nstercoris_00261"/>